<dbReference type="Gene3D" id="2.60.40.3050">
    <property type="match status" value="2"/>
</dbReference>
<proteinExistence type="predicted"/>
<feature type="domain" description="DUF7601" evidence="4">
    <location>
        <begin position="543"/>
        <end position="661"/>
    </location>
</feature>
<evidence type="ECO:0000313" key="5">
    <source>
        <dbReference type="EMBL" id="MUH60088.1"/>
    </source>
</evidence>
<keyword evidence="6" id="KW-1185">Reference proteome</keyword>
<feature type="region of interest" description="Disordered" evidence="1">
    <location>
        <begin position="384"/>
        <end position="414"/>
    </location>
</feature>
<dbReference type="Gene3D" id="2.60.40.4270">
    <property type="entry name" value="Listeria-Bacteroides repeat domain"/>
    <property type="match status" value="1"/>
</dbReference>
<dbReference type="AlphaFoldDB" id="A0A7K1J5Y7"/>
<name>A0A7K1J5Y7_9BIFI</name>
<evidence type="ECO:0000313" key="6">
    <source>
        <dbReference type="Proteomes" id="UP000487882"/>
    </source>
</evidence>
<reference evidence="5 6" key="1">
    <citation type="submission" date="2019-09" db="EMBL/GenBank/DDBJ databases">
        <title>Bifidobacterium canis sp. nov., isolated from the digestive tract of German Shepherd dog puppy.</title>
        <authorList>
            <person name="Bunesova V."/>
        </authorList>
    </citation>
    <scope>NUCLEOTIDE SEQUENCE [LARGE SCALE GENOMIC DNA]</scope>
    <source>
        <strain evidence="5 6">GSD1FS</strain>
    </source>
</reference>
<organism evidence="5 6">
    <name type="scientific">Bifidobacterium canis</name>
    <dbReference type="NCBI Taxonomy" id="2610880"/>
    <lineage>
        <taxon>Bacteria</taxon>
        <taxon>Bacillati</taxon>
        <taxon>Actinomycetota</taxon>
        <taxon>Actinomycetes</taxon>
        <taxon>Bifidobacteriales</taxon>
        <taxon>Bifidobacteriaceae</taxon>
        <taxon>Bifidobacterium</taxon>
    </lineage>
</organism>
<dbReference type="Proteomes" id="UP000487882">
    <property type="component" value="Unassembled WGS sequence"/>
</dbReference>
<feature type="transmembrane region" description="Helical" evidence="2">
    <location>
        <begin position="809"/>
        <end position="827"/>
    </location>
</feature>
<dbReference type="InterPro" id="IPR011889">
    <property type="entry name" value="Liste_lipo_26"/>
</dbReference>
<protein>
    <submittedName>
        <fullName evidence="5">Peptidase</fullName>
    </submittedName>
</protein>
<gene>
    <name evidence="5" type="ORF">GSD1FS_1439</name>
</gene>
<dbReference type="NCBIfam" id="TIGR02167">
    <property type="entry name" value="Liste_lipo_26"/>
    <property type="match status" value="4"/>
</dbReference>
<dbReference type="NCBIfam" id="TIGR03786">
    <property type="entry name" value="strep_pil_rpt"/>
    <property type="match status" value="2"/>
</dbReference>
<dbReference type="InterPro" id="IPR005046">
    <property type="entry name" value="DUF285"/>
</dbReference>
<dbReference type="Pfam" id="PF03382">
    <property type="entry name" value="DUF285"/>
    <property type="match status" value="1"/>
</dbReference>
<keyword evidence="2" id="KW-1133">Transmembrane helix</keyword>
<dbReference type="InterPro" id="IPR038174">
    <property type="entry name" value="Strep_pil_link_sf"/>
</dbReference>
<dbReference type="InterPro" id="IPR055382">
    <property type="entry name" value="DUF7601"/>
</dbReference>
<dbReference type="EMBL" id="WNLP01000007">
    <property type="protein sequence ID" value="MUH60088.1"/>
    <property type="molecule type" value="Genomic_DNA"/>
</dbReference>
<evidence type="ECO:0000259" key="3">
    <source>
        <dbReference type="Pfam" id="PF12892"/>
    </source>
</evidence>
<comment type="caution">
    <text evidence="5">The sequence shown here is derived from an EMBL/GenBank/DDBJ whole genome shotgun (WGS) entry which is preliminary data.</text>
</comment>
<dbReference type="InterPro" id="IPR022464">
    <property type="entry name" value="Strep_pil_isopept_link"/>
</dbReference>
<sequence>MQSIFSGCTSLSDLSPIRSWNTSKVQNMYWAFQKCGLTNANSLANWDTHTVTDMTNAFANSKLSDISGLGKWDTSAVMNMESLFAGTSITDLTPLSNWNTANVTNMEGMFSSCASLADLTPLKRWDTSKVTSIHMMFYSCPKITNVDALSNWDTSKVTDMSYMFEMYKVDSQLTNISGLQNWNTASVTNMSEMFYNCTKLTDTSAMAHWDVSKVTSFQFMFWGSSNLKMNKIGVPAGSKGGAAFVTANASFFQRVMSPFIDTPKTLPTKQTSWAKLAVNNSQGMVYVPYIVPFTVNFNANGGSGSQDPVTAIASDPNTITLPYSMFFHFGYKFTGWTTQPGAVNATSNPLMTAGSQYTRPTSQQSDDTIKYTLYAQWEAVGSSSDPSVTPGSGTLPGWTQVSESGENGSISPSEVQTTTFLNQYEPSAKKTSIVFHLTKLMDGNVPSQQFTFNLVDSSTGNIVQTVKNTAAAIEFKLNYAEADKGTHTYLIKEVEDSNNTTVKYDTAERTVTVNVQETSDGKLYATSQLSGSTVFRNTSKPATLTLKKVVPASSTDSGLHPKSNTAFTFAVTLGSPDGTPISGSHTVLINGTAKSVTFTNNVATLSLNANQTATFENLDAGTTYHIEEQNLPQGYSLQGITPSEGTLNANDTVNVTATNTYAPSPTTAMVQATKQLFHAGTTDPSTLKKGEYEFSMCEVTADGDCSGTNWNSVGTASNLADGSITFPQLNYTKTGTHTYKIKEAQTKKTGISYDSHLATVTVAVTDDGTGVLKSAVTYGDASGSADAAKPPVFTNYVWNAPGMPETGSYIIWALLAAGLLAGAYVVVMRRPRHARHSTK</sequence>
<keyword evidence="2" id="KW-0812">Transmembrane</keyword>
<evidence type="ECO:0000256" key="1">
    <source>
        <dbReference type="SAM" id="MobiDB-lite"/>
    </source>
</evidence>
<keyword evidence="2" id="KW-0472">Membrane</keyword>
<dbReference type="InterPro" id="IPR032675">
    <property type="entry name" value="LRR_dom_sf"/>
</dbReference>
<feature type="domain" description="Streptococcal pilin isopeptide linkage" evidence="3">
    <location>
        <begin position="671"/>
        <end position="795"/>
    </location>
</feature>
<dbReference type="Pfam" id="PF12892">
    <property type="entry name" value="FctA"/>
    <property type="match status" value="2"/>
</dbReference>
<dbReference type="Gene3D" id="3.80.10.10">
    <property type="entry name" value="Ribonuclease Inhibitor"/>
    <property type="match status" value="1"/>
</dbReference>
<accession>A0A7K1J5Y7</accession>
<evidence type="ECO:0000256" key="2">
    <source>
        <dbReference type="SAM" id="Phobius"/>
    </source>
</evidence>
<dbReference type="Gene3D" id="2.60.40.1140">
    <property type="entry name" value="Collagen-binding surface protein Cna, B-type domain"/>
    <property type="match status" value="1"/>
</dbReference>
<dbReference type="Pfam" id="PF24547">
    <property type="entry name" value="DUF7601"/>
    <property type="match status" value="1"/>
</dbReference>
<evidence type="ECO:0000259" key="4">
    <source>
        <dbReference type="Pfam" id="PF24547"/>
    </source>
</evidence>
<feature type="domain" description="Streptococcal pilin isopeptide linkage" evidence="3">
    <location>
        <begin position="436"/>
        <end position="538"/>
    </location>
</feature>
<dbReference type="InterPro" id="IPR042229">
    <property type="entry name" value="Listeria/Bacterioides_rpt_sf"/>
</dbReference>